<feature type="region of interest" description="Disordered" evidence="1">
    <location>
        <begin position="21"/>
        <end position="53"/>
    </location>
</feature>
<protein>
    <submittedName>
        <fullName evidence="2">Uncharacterized protein</fullName>
    </submittedName>
</protein>
<evidence type="ECO:0000313" key="2">
    <source>
        <dbReference type="EMBL" id="KAF2605499.1"/>
    </source>
</evidence>
<organism evidence="2">
    <name type="scientific">Brassica cretica</name>
    <name type="common">Mustard</name>
    <dbReference type="NCBI Taxonomy" id="69181"/>
    <lineage>
        <taxon>Eukaryota</taxon>
        <taxon>Viridiplantae</taxon>
        <taxon>Streptophyta</taxon>
        <taxon>Embryophyta</taxon>
        <taxon>Tracheophyta</taxon>
        <taxon>Spermatophyta</taxon>
        <taxon>Magnoliopsida</taxon>
        <taxon>eudicotyledons</taxon>
        <taxon>Gunneridae</taxon>
        <taxon>Pentapetalae</taxon>
        <taxon>rosids</taxon>
        <taxon>malvids</taxon>
        <taxon>Brassicales</taxon>
        <taxon>Brassicaceae</taxon>
        <taxon>Brassiceae</taxon>
        <taxon>Brassica</taxon>
    </lineage>
</organism>
<dbReference type="AlphaFoldDB" id="A0A8S9LHC4"/>
<feature type="compositionally biased region" description="Polar residues" evidence="1">
    <location>
        <begin position="27"/>
        <end position="47"/>
    </location>
</feature>
<proteinExistence type="predicted"/>
<accession>A0A8S9LHC4</accession>
<dbReference type="EMBL" id="QGKY02000094">
    <property type="protein sequence ID" value="KAF2605499.1"/>
    <property type="molecule type" value="Genomic_DNA"/>
</dbReference>
<gene>
    <name evidence="2" type="ORF">F2Q70_00025380</name>
</gene>
<comment type="caution">
    <text evidence="2">The sequence shown here is derived from an EMBL/GenBank/DDBJ whole genome shotgun (WGS) entry which is preliminary data.</text>
</comment>
<sequence length="53" mass="5705">MYKEYPGSAIVGLRPLFSHLEPKKTQGEGSSIAGQPPVQDTFSSGLTKPTRKS</sequence>
<reference evidence="2" key="1">
    <citation type="submission" date="2019-12" db="EMBL/GenBank/DDBJ databases">
        <title>Genome sequencing and annotation of Brassica cretica.</title>
        <authorList>
            <person name="Studholme D.J."/>
            <person name="Sarris P.F."/>
        </authorList>
    </citation>
    <scope>NUCLEOTIDE SEQUENCE</scope>
    <source>
        <strain evidence="2">PFS-102/07</strain>
        <tissue evidence="2">Leaf</tissue>
    </source>
</reference>
<name>A0A8S9LHC4_BRACR</name>
<evidence type="ECO:0000256" key="1">
    <source>
        <dbReference type="SAM" id="MobiDB-lite"/>
    </source>
</evidence>